<proteinExistence type="predicted"/>
<dbReference type="CDD" id="cd04622">
    <property type="entry name" value="CBS_pair_HRP1_like"/>
    <property type="match status" value="1"/>
</dbReference>
<evidence type="ECO:0000256" key="2">
    <source>
        <dbReference type="PROSITE-ProRule" id="PRU00703"/>
    </source>
</evidence>
<feature type="domain" description="CBS" evidence="3">
    <location>
        <begin position="72"/>
        <end position="128"/>
    </location>
</feature>
<organism evidence="4 5">
    <name type="scientific">Clostridium liquoris</name>
    <dbReference type="NCBI Taxonomy" id="1289519"/>
    <lineage>
        <taxon>Bacteria</taxon>
        <taxon>Bacillati</taxon>
        <taxon>Bacillota</taxon>
        <taxon>Clostridia</taxon>
        <taxon>Eubacteriales</taxon>
        <taxon>Clostridiaceae</taxon>
        <taxon>Clostridium</taxon>
    </lineage>
</organism>
<dbReference type="InterPro" id="IPR046342">
    <property type="entry name" value="CBS_dom_sf"/>
</dbReference>
<reference evidence="4 5" key="1">
    <citation type="submission" date="2018-03" db="EMBL/GenBank/DDBJ databases">
        <title>Genome sequence of Clostridium liquoris DSM 100320.</title>
        <authorList>
            <person name="Poehlein A."/>
            <person name="Daniel R."/>
        </authorList>
    </citation>
    <scope>NUCLEOTIDE SEQUENCE [LARGE SCALE GENOMIC DNA]</scope>
    <source>
        <strain evidence="4 5">DSM 100320</strain>
    </source>
</reference>
<dbReference type="EMBL" id="PVXO01000048">
    <property type="protein sequence ID" value="PRR78228.1"/>
    <property type="molecule type" value="Genomic_DNA"/>
</dbReference>
<comment type="caution">
    <text evidence="4">The sequence shown here is derived from an EMBL/GenBank/DDBJ whole genome shotgun (WGS) entry which is preliminary data.</text>
</comment>
<dbReference type="InterPro" id="IPR051257">
    <property type="entry name" value="Diverse_CBS-Domain"/>
</dbReference>
<keyword evidence="1 2" id="KW-0129">CBS domain</keyword>
<dbReference type="PANTHER" id="PTHR43080:SF2">
    <property type="entry name" value="CBS DOMAIN-CONTAINING PROTEIN"/>
    <property type="match status" value="1"/>
</dbReference>
<sequence>MRVKEIMTKSIASLNVEDTVEHAAQLMKEHNIGSLPVCNGEKVIGIITDRDIALRSTAEGENVQKQTVRDIMTSNPVIVSPEIDAQEAARIMSERQIRRLPVVENNNLVGIVSLGDISVEPNLGHNAGKALSEISEPSTPNI</sequence>
<gene>
    <name evidence="4" type="primary">hrp1</name>
    <name evidence="4" type="ORF">CLLI_18300</name>
</gene>
<dbReference type="Proteomes" id="UP000239706">
    <property type="component" value="Unassembled WGS sequence"/>
</dbReference>
<dbReference type="RefSeq" id="WP_106063915.1">
    <property type="nucleotide sequence ID" value="NZ_PVXO01000048.1"/>
</dbReference>
<dbReference type="Gene3D" id="3.10.580.10">
    <property type="entry name" value="CBS-domain"/>
    <property type="match status" value="1"/>
</dbReference>
<dbReference type="PROSITE" id="PS51371">
    <property type="entry name" value="CBS"/>
    <property type="match status" value="2"/>
</dbReference>
<dbReference type="Pfam" id="PF00571">
    <property type="entry name" value="CBS"/>
    <property type="match status" value="2"/>
</dbReference>
<evidence type="ECO:0000313" key="4">
    <source>
        <dbReference type="EMBL" id="PRR78228.1"/>
    </source>
</evidence>
<name>A0A2T0B2W2_9CLOT</name>
<dbReference type="PANTHER" id="PTHR43080">
    <property type="entry name" value="CBS DOMAIN-CONTAINING PROTEIN CBSX3, MITOCHONDRIAL"/>
    <property type="match status" value="1"/>
</dbReference>
<evidence type="ECO:0000256" key="1">
    <source>
        <dbReference type="ARBA" id="ARBA00023122"/>
    </source>
</evidence>
<accession>A0A2T0B2W2</accession>
<dbReference type="OrthoDB" id="9802114at2"/>
<dbReference type="InterPro" id="IPR000644">
    <property type="entry name" value="CBS_dom"/>
</dbReference>
<dbReference type="AlphaFoldDB" id="A0A2T0B2W2"/>
<dbReference type="SUPFAM" id="SSF54631">
    <property type="entry name" value="CBS-domain pair"/>
    <property type="match status" value="1"/>
</dbReference>
<keyword evidence="5" id="KW-1185">Reference proteome</keyword>
<dbReference type="SMART" id="SM00116">
    <property type="entry name" value="CBS"/>
    <property type="match status" value="2"/>
</dbReference>
<protein>
    <submittedName>
        <fullName evidence="4">Hypoxic response protein 1</fullName>
    </submittedName>
</protein>
<evidence type="ECO:0000259" key="3">
    <source>
        <dbReference type="PROSITE" id="PS51371"/>
    </source>
</evidence>
<feature type="domain" description="CBS" evidence="3">
    <location>
        <begin position="7"/>
        <end position="63"/>
    </location>
</feature>
<evidence type="ECO:0000313" key="5">
    <source>
        <dbReference type="Proteomes" id="UP000239706"/>
    </source>
</evidence>